<proteinExistence type="predicted"/>
<dbReference type="AlphaFoldDB" id="A0A645BRE9"/>
<dbReference type="Pfam" id="PF01551">
    <property type="entry name" value="Peptidase_M23"/>
    <property type="match status" value="1"/>
</dbReference>
<feature type="domain" description="G5" evidence="2">
    <location>
        <begin position="61"/>
        <end position="141"/>
    </location>
</feature>
<reference evidence="4" key="1">
    <citation type="submission" date="2019-08" db="EMBL/GenBank/DDBJ databases">
        <authorList>
            <person name="Kucharzyk K."/>
            <person name="Murdoch R.W."/>
            <person name="Higgins S."/>
            <person name="Loffler F."/>
        </authorList>
    </citation>
    <scope>NUCLEOTIDE SEQUENCE</scope>
</reference>
<dbReference type="Pfam" id="PF01476">
    <property type="entry name" value="LysM"/>
    <property type="match status" value="1"/>
</dbReference>
<dbReference type="InterPro" id="IPR011098">
    <property type="entry name" value="G5_dom"/>
</dbReference>
<dbReference type="InterPro" id="IPR036779">
    <property type="entry name" value="LysM_dom_sf"/>
</dbReference>
<dbReference type="SMART" id="SM01208">
    <property type="entry name" value="G5"/>
    <property type="match status" value="1"/>
</dbReference>
<evidence type="ECO:0000259" key="3">
    <source>
        <dbReference type="PROSITE" id="PS51782"/>
    </source>
</evidence>
<dbReference type="Gene3D" id="2.20.230.10">
    <property type="entry name" value="Resuscitation-promoting factor rpfb"/>
    <property type="match status" value="1"/>
</dbReference>
<dbReference type="InterPro" id="IPR016047">
    <property type="entry name" value="M23ase_b-sheet_dom"/>
</dbReference>
<dbReference type="InterPro" id="IPR050570">
    <property type="entry name" value="Cell_wall_metabolism_enzyme"/>
</dbReference>
<dbReference type="InterPro" id="IPR011055">
    <property type="entry name" value="Dup_hybrid_motif"/>
</dbReference>
<dbReference type="CDD" id="cd00118">
    <property type="entry name" value="LysM"/>
    <property type="match status" value="1"/>
</dbReference>
<feature type="domain" description="LysM" evidence="3">
    <location>
        <begin position="10"/>
        <end position="54"/>
    </location>
</feature>
<dbReference type="SMART" id="SM00257">
    <property type="entry name" value="LysM"/>
    <property type="match status" value="1"/>
</dbReference>
<name>A0A645BRE9_9ZZZZ</name>
<organism evidence="4">
    <name type="scientific">bioreactor metagenome</name>
    <dbReference type="NCBI Taxonomy" id="1076179"/>
    <lineage>
        <taxon>unclassified sequences</taxon>
        <taxon>metagenomes</taxon>
        <taxon>ecological metagenomes</taxon>
    </lineage>
</organism>
<keyword evidence="1" id="KW-0732">Signal</keyword>
<evidence type="ECO:0008006" key="5">
    <source>
        <dbReference type="Google" id="ProtNLM"/>
    </source>
</evidence>
<sequence>MITAKDKEAEYYTVAEGDSMWAIAENLGISFTDFVDLNPDVDPDKIWPGDQLLYSPADPKLDVQVKLESTVVEDIPYTTSYITDSSMYNSQYEVVTAGVNGESQVTYNITMVNGYASSSEVVSQVTLSVPTGRVVKVGTKKTLTISSSQNYGVVKGTLSSGYGWRTDPISGLRAYHNGIDIAASCGTSVYAYASGTVTETGWNSTRGNYIIIDHGGGLTTRYLHLSAILVSEGDSVMTGEEIGEVGKTGYATGCHLHFGVFQDDEDQNPFDYL</sequence>
<dbReference type="PROSITE" id="PS51782">
    <property type="entry name" value="LYSM"/>
    <property type="match status" value="1"/>
</dbReference>
<dbReference type="Gene3D" id="3.10.350.10">
    <property type="entry name" value="LysM domain"/>
    <property type="match status" value="1"/>
</dbReference>
<gene>
    <name evidence="4" type="ORF">SDC9_114732</name>
</gene>
<accession>A0A645BRE9</accession>
<evidence type="ECO:0000259" key="2">
    <source>
        <dbReference type="PROSITE" id="PS51109"/>
    </source>
</evidence>
<evidence type="ECO:0000256" key="1">
    <source>
        <dbReference type="ARBA" id="ARBA00022729"/>
    </source>
</evidence>
<dbReference type="SUPFAM" id="SSF54106">
    <property type="entry name" value="LysM domain"/>
    <property type="match status" value="1"/>
</dbReference>
<dbReference type="InterPro" id="IPR018392">
    <property type="entry name" value="LysM"/>
</dbReference>
<protein>
    <recommendedName>
        <fullName evidence="5">LysM domain-containing protein</fullName>
    </recommendedName>
</protein>
<dbReference type="Pfam" id="PF07501">
    <property type="entry name" value="G5"/>
    <property type="match status" value="1"/>
</dbReference>
<evidence type="ECO:0000313" key="4">
    <source>
        <dbReference type="EMBL" id="MPM67807.1"/>
    </source>
</evidence>
<dbReference type="PANTHER" id="PTHR21666:SF270">
    <property type="entry name" value="MUREIN HYDROLASE ACTIVATOR ENVC"/>
    <property type="match status" value="1"/>
</dbReference>
<dbReference type="Gene3D" id="2.70.70.10">
    <property type="entry name" value="Glucose Permease (Domain IIA)"/>
    <property type="match status" value="1"/>
</dbReference>
<comment type="caution">
    <text evidence="4">The sequence shown here is derived from an EMBL/GenBank/DDBJ whole genome shotgun (WGS) entry which is preliminary data.</text>
</comment>
<dbReference type="GO" id="GO:0004222">
    <property type="term" value="F:metalloendopeptidase activity"/>
    <property type="evidence" value="ECO:0007669"/>
    <property type="project" value="TreeGrafter"/>
</dbReference>
<dbReference type="PROSITE" id="PS51109">
    <property type="entry name" value="G5"/>
    <property type="match status" value="1"/>
</dbReference>
<dbReference type="CDD" id="cd12797">
    <property type="entry name" value="M23_peptidase"/>
    <property type="match status" value="1"/>
</dbReference>
<dbReference type="EMBL" id="VSSQ01021903">
    <property type="protein sequence ID" value="MPM67807.1"/>
    <property type="molecule type" value="Genomic_DNA"/>
</dbReference>
<dbReference type="SUPFAM" id="SSF51261">
    <property type="entry name" value="Duplicated hybrid motif"/>
    <property type="match status" value="1"/>
</dbReference>
<dbReference type="PANTHER" id="PTHR21666">
    <property type="entry name" value="PEPTIDASE-RELATED"/>
    <property type="match status" value="1"/>
</dbReference>